<name>A0ACB9TYL3_HOLOL</name>
<dbReference type="Proteomes" id="UP001056778">
    <property type="component" value="Chromosome 1"/>
</dbReference>
<keyword evidence="2" id="KW-1185">Reference proteome</keyword>
<reference evidence="1" key="1">
    <citation type="submission" date="2022-04" db="EMBL/GenBank/DDBJ databases">
        <title>Chromosome-scale genome assembly of Holotrichia oblita Faldermann.</title>
        <authorList>
            <person name="Rongchong L."/>
        </authorList>
    </citation>
    <scope>NUCLEOTIDE SEQUENCE</scope>
    <source>
        <strain evidence="1">81SQS9</strain>
    </source>
</reference>
<organism evidence="1 2">
    <name type="scientific">Holotrichia oblita</name>
    <name type="common">Chafer beetle</name>
    <dbReference type="NCBI Taxonomy" id="644536"/>
    <lineage>
        <taxon>Eukaryota</taxon>
        <taxon>Metazoa</taxon>
        <taxon>Ecdysozoa</taxon>
        <taxon>Arthropoda</taxon>
        <taxon>Hexapoda</taxon>
        <taxon>Insecta</taxon>
        <taxon>Pterygota</taxon>
        <taxon>Neoptera</taxon>
        <taxon>Endopterygota</taxon>
        <taxon>Coleoptera</taxon>
        <taxon>Polyphaga</taxon>
        <taxon>Scarabaeiformia</taxon>
        <taxon>Scarabaeidae</taxon>
        <taxon>Melolonthinae</taxon>
        <taxon>Holotrichia</taxon>
    </lineage>
</organism>
<comment type="caution">
    <text evidence="1">The sequence shown here is derived from an EMBL/GenBank/DDBJ whole genome shotgun (WGS) entry which is preliminary data.</text>
</comment>
<sequence>MEEDITEELETSYITSTSPTNVSNFTSNNIIKEEELTLILANLYKYWVPPLIIFCLVSLVINIKVLMAIHWLRRPISPTVNISLSLAAADAISSLFLGVHLLVNSYIREVHAIELPCYLTAYTVEIYRLSGIIITVLHLLTLSINHWLGILKPMHYTSIMTSKKISIIIFFLWILPIIFFNSYFYGHRSRNIECDVAFIFRFKFRIVFSFLFFIPLVFMVFFYTHILLMVKAQRERWAALERSGSKRNKTLTRSNNHQRRTMENNIKAITTTLLILGSCLIGWMPSVTKFMLVCVEGCKYSYEDGLKIGIIPNFIISYMSYFLLILKTMANPIIYSTRMTEVKVNGAMSTQKRAANFNNKEETLLVNLAKKYKTILECQQTDMKSHQAKSVTWGKIESEFNGLSVEMYRPREVLKNKNENIKERVKKKYAEEKCYARRTGGGPPKQSIFTEVDTAVKEILGTRIEGRLSEFDGDAEIQYEGSKIQGDIDGISPESYMEEDEHEEDCEPNEVIKLVMVNEDPSTQLDFDENHENYGSIINVNIPSTNEGRMEATRKMNQAICGAFCKRDARQDNGFESQTLQLGISGSTRATTYRLNGSIGHRSIRRKQSNNTVV</sequence>
<protein>
    <submittedName>
        <fullName evidence="1">Histamine receptor-related g-protein coupled receptor</fullName>
    </submittedName>
</protein>
<evidence type="ECO:0000313" key="2">
    <source>
        <dbReference type="Proteomes" id="UP001056778"/>
    </source>
</evidence>
<gene>
    <name evidence="1" type="ORF">MML48_1g12475</name>
</gene>
<accession>A0ACB9TYL3</accession>
<evidence type="ECO:0000313" key="1">
    <source>
        <dbReference type="EMBL" id="KAI4471866.1"/>
    </source>
</evidence>
<keyword evidence="1" id="KW-0675">Receptor</keyword>
<proteinExistence type="predicted"/>
<dbReference type="EMBL" id="CM043015">
    <property type="protein sequence ID" value="KAI4471866.1"/>
    <property type="molecule type" value="Genomic_DNA"/>
</dbReference>